<evidence type="ECO:0000313" key="2">
    <source>
        <dbReference type="EMBL" id="GBP62706.1"/>
    </source>
</evidence>
<evidence type="ECO:0000256" key="1">
    <source>
        <dbReference type="SAM" id="MobiDB-lite"/>
    </source>
</evidence>
<protein>
    <submittedName>
        <fullName evidence="2">Uncharacterized protein</fullName>
    </submittedName>
</protein>
<dbReference type="OrthoDB" id="73209at2759"/>
<organism evidence="2 3">
    <name type="scientific">Eumeta variegata</name>
    <name type="common">Bagworm moth</name>
    <name type="synonym">Eumeta japonica</name>
    <dbReference type="NCBI Taxonomy" id="151549"/>
    <lineage>
        <taxon>Eukaryota</taxon>
        <taxon>Metazoa</taxon>
        <taxon>Ecdysozoa</taxon>
        <taxon>Arthropoda</taxon>
        <taxon>Hexapoda</taxon>
        <taxon>Insecta</taxon>
        <taxon>Pterygota</taxon>
        <taxon>Neoptera</taxon>
        <taxon>Endopterygota</taxon>
        <taxon>Lepidoptera</taxon>
        <taxon>Glossata</taxon>
        <taxon>Ditrysia</taxon>
        <taxon>Tineoidea</taxon>
        <taxon>Psychidae</taxon>
        <taxon>Oiketicinae</taxon>
        <taxon>Eumeta</taxon>
    </lineage>
</organism>
<comment type="caution">
    <text evidence="2">The sequence shown here is derived from an EMBL/GenBank/DDBJ whole genome shotgun (WGS) entry which is preliminary data.</text>
</comment>
<dbReference type="AlphaFoldDB" id="A0A4C1XFR4"/>
<feature type="region of interest" description="Disordered" evidence="1">
    <location>
        <begin position="59"/>
        <end position="97"/>
    </location>
</feature>
<feature type="compositionally biased region" description="Low complexity" evidence="1">
    <location>
        <begin position="276"/>
        <end position="289"/>
    </location>
</feature>
<sequence length="335" mass="36002">MRTLLSRDGYTIVVNYHPPLVAESLALITSQRTKLCRWEVTHEIVIMALLASVDDALAGDDSDTEGNSPPAVWETSFTVRAPPPPPQPPAPPAESGPVVSINPLADRELAYTWVDKLISITPTSPKPPENPLSKAIESNVIDKTNQLAPERKMAPIASPDPPRINAWPKEAPALAPKPKPLCLNAAQLEQNLNALKKNSGSVNLTTMNIVPPYINVVTTGKTKNSDAKTIQIDPKRAVIHDLQSPKEGEHKPENKLKQSDSAASLLNGPMTDVPYADSDNASSSSGSNAPNHIQNIQKSMQNNYSAVKMTNNDVRVKVTKQGSNGGAVNDSEISC</sequence>
<gene>
    <name evidence="2" type="ORF">EVAR_48051_1</name>
</gene>
<reference evidence="2 3" key="1">
    <citation type="journal article" date="2019" name="Commun. Biol.">
        <title>The bagworm genome reveals a unique fibroin gene that provides high tensile strength.</title>
        <authorList>
            <person name="Kono N."/>
            <person name="Nakamura H."/>
            <person name="Ohtoshi R."/>
            <person name="Tomita M."/>
            <person name="Numata K."/>
            <person name="Arakawa K."/>
        </authorList>
    </citation>
    <scope>NUCLEOTIDE SEQUENCE [LARGE SCALE GENOMIC DNA]</scope>
</reference>
<feature type="region of interest" description="Disordered" evidence="1">
    <location>
        <begin position="264"/>
        <end position="292"/>
    </location>
</feature>
<feature type="compositionally biased region" description="Pro residues" evidence="1">
    <location>
        <begin position="81"/>
        <end position="94"/>
    </location>
</feature>
<proteinExistence type="predicted"/>
<name>A0A4C1XFR4_EUMVA</name>
<keyword evidence="3" id="KW-1185">Reference proteome</keyword>
<dbReference type="Proteomes" id="UP000299102">
    <property type="component" value="Unassembled WGS sequence"/>
</dbReference>
<accession>A0A4C1XFR4</accession>
<evidence type="ECO:0000313" key="3">
    <source>
        <dbReference type="Proteomes" id="UP000299102"/>
    </source>
</evidence>
<dbReference type="EMBL" id="BGZK01000847">
    <property type="protein sequence ID" value="GBP62706.1"/>
    <property type="molecule type" value="Genomic_DNA"/>
</dbReference>